<accession>A0A927BUQ7</accession>
<protein>
    <submittedName>
        <fullName evidence="3">Phosphodiester glycosidase family protein</fullName>
    </submittedName>
</protein>
<feature type="domain" description="Copper amine oxidase-like N-terminal" evidence="1">
    <location>
        <begin position="812"/>
        <end position="918"/>
    </location>
</feature>
<evidence type="ECO:0000313" key="4">
    <source>
        <dbReference type="Proteomes" id="UP000621560"/>
    </source>
</evidence>
<dbReference type="Pfam" id="PF09992">
    <property type="entry name" value="NAGPA"/>
    <property type="match status" value="1"/>
</dbReference>
<name>A0A927BUQ7_9BACL</name>
<dbReference type="Pfam" id="PF07833">
    <property type="entry name" value="Cu_amine_oxidN1"/>
    <property type="match status" value="1"/>
</dbReference>
<proteinExistence type="predicted"/>
<gene>
    <name evidence="3" type="ORF">IDH44_11635</name>
</gene>
<dbReference type="InterPro" id="IPR018711">
    <property type="entry name" value="NAGPA"/>
</dbReference>
<dbReference type="PANTHER" id="PTHR40446:SF2">
    <property type="entry name" value="N-ACETYLGLUCOSAMINE-1-PHOSPHODIESTER ALPHA-N-ACETYLGLUCOSAMINIDASE"/>
    <property type="match status" value="1"/>
</dbReference>
<keyword evidence="4" id="KW-1185">Reference proteome</keyword>
<dbReference type="InterPro" id="IPR036582">
    <property type="entry name" value="Mao_N_sf"/>
</dbReference>
<comment type="caution">
    <text evidence="3">The sequence shown here is derived from an EMBL/GenBank/DDBJ whole genome shotgun (WGS) entry which is preliminary data.</text>
</comment>
<organism evidence="3 4">
    <name type="scientific">Paenibacillus sabuli</name>
    <dbReference type="NCBI Taxonomy" id="2772509"/>
    <lineage>
        <taxon>Bacteria</taxon>
        <taxon>Bacillati</taxon>
        <taxon>Bacillota</taxon>
        <taxon>Bacilli</taxon>
        <taxon>Bacillales</taxon>
        <taxon>Paenibacillaceae</taxon>
        <taxon>Paenibacillus</taxon>
    </lineage>
</organism>
<feature type="domain" description="Phosphodiester glycosidase" evidence="2">
    <location>
        <begin position="257"/>
        <end position="446"/>
    </location>
</feature>
<dbReference type="Proteomes" id="UP000621560">
    <property type="component" value="Unassembled WGS sequence"/>
</dbReference>
<dbReference type="GO" id="GO:0016798">
    <property type="term" value="F:hydrolase activity, acting on glycosyl bonds"/>
    <property type="evidence" value="ECO:0007669"/>
    <property type="project" value="UniProtKB-KW"/>
</dbReference>
<dbReference type="RefSeq" id="WP_190917817.1">
    <property type="nucleotide sequence ID" value="NZ_JACXIZ010000019.1"/>
</dbReference>
<dbReference type="SUPFAM" id="SSF55383">
    <property type="entry name" value="Copper amine oxidase, domain N"/>
    <property type="match status" value="2"/>
</dbReference>
<keyword evidence="3" id="KW-0326">Glycosidase</keyword>
<evidence type="ECO:0000259" key="1">
    <source>
        <dbReference type="Pfam" id="PF07833"/>
    </source>
</evidence>
<keyword evidence="3" id="KW-0378">Hydrolase</keyword>
<dbReference type="InterPro" id="IPR012854">
    <property type="entry name" value="Cu_amine_oxidase-like_N"/>
</dbReference>
<sequence length="919" mass="97279">MRTYKKSTNVIDHYRRVRSVRALLRRRVLVAALSGALLVQPLAAVLPGGAPGVAAAASQSALASQGLSLVREEMVTSGAKRYDYTWRGTRSGSSVRANVHVLEVDLTDPYVELDVMSGHGGAAIASREAITGMVQSTGAVAGINADYFSTSAEGVPMGPQIHGGALMTSPSMLKGMYAFALDQNRKPVIDQFGFEGQIIAADGSVFPLTGINQTSYSMELESGNQLSHVNAMYIYTDAWKSSERPNTANSGTTPTEVLVQNGIVMQISDKASLPVGPPADGYILRTHGDAAQFVRDHLTVGSAIQADYNLVSLTTGAPKSVSAYQMMVGGHTILVEEGKAAAYSRDVSNISGSSATSRTAIGYSRDGSTVYMITVEKYGDSSGMTLNELQQTMTALGVWKGLNLDGGGSTTMVDRPLGHFNTGLAHNTQNSGGTEQRRVVNGIGVYTNAPQGQVKGITVSGQNVLFVGQQAEYSVKAYDTYYNPVDPGAMNAKWQLGKPLGKLAGSTLTATKPGTTKIQASAGSAAGHTMLEIIGPEQIVQMSVTAASDALKDGAVLDVTVQATLDDGRVLRVPAESLDWELRGFTGTVAGDKLQVKKVNAGANAGYAIARYQGYPAVAVFAIGDAVSQKMWADFEQNDYGVSFKPLPAQTKGTASVVKGEVNGKASSILRIAYDFTAGSGSKFAYAELGKGGIAVEGQPLAIEADVLGDDSGNWLRMEIEDAGGKTHYIQLAQPVDWTGWRHVTADLQGMGIAYPMTVKRIYVANPENGQETRAATGAVALDNIRLTYPAALVQPDLPRIELVAGSRSATIGGAKTQLEVAPLILNGTTYLPLRFVADVVQGQVAWDNEAKRATFIRGGKMMDVWLGSYDYVLNGARLSGEVKPILRNGRTLVPLRLVSEQLGVTIGWENATKKITIQ</sequence>
<dbReference type="EMBL" id="JACXIZ010000019">
    <property type="protein sequence ID" value="MBD2845844.1"/>
    <property type="molecule type" value="Genomic_DNA"/>
</dbReference>
<reference evidence="3" key="1">
    <citation type="submission" date="2020-09" db="EMBL/GenBank/DDBJ databases">
        <title>A novel bacterium of genus Paenibacillus, isolated from South China Sea.</title>
        <authorList>
            <person name="Huang H."/>
            <person name="Mo K."/>
            <person name="Hu Y."/>
        </authorList>
    </citation>
    <scope>NUCLEOTIDE SEQUENCE</scope>
    <source>
        <strain evidence="3">IB182496</strain>
    </source>
</reference>
<dbReference type="PANTHER" id="PTHR40446">
    <property type="entry name" value="N-ACETYLGLUCOSAMINE-1-PHOSPHODIESTER ALPHA-N-ACETYLGLUCOSAMINIDASE"/>
    <property type="match status" value="1"/>
</dbReference>
<evidence type="ECO:0000259" key="2">
    <source>
        <dbReference type="Pfam" id="PF09992"/>
    </source>
</evidence>
<evidence type="ECO:0000313" key="3">
    <source>
        <dbReference type="EMBL" id="MBD2845844.1"/>
    </source>
</evidence>
<dbReference type="Gene3D" id="3.30.457.10">
    <property type="entry name" value="Copper amine oxidase-like, N-terminal domain"/>
    <property type="match status" value="2"/>
</dbReference>
<dbReference type="AlphaFoldDB" id="A0A927BUQ7"/>